<dbReference type="CDD" id="cd02908">
    <property type="entry name" value="Macro_OAADPr_deacetylase"/>
    <property type="match status" value="1"/>
</dbReference>
<organism evidence="2 3">
    <name type="scientific">Shewanella pealeana (strain ATCC 700345 / ANG-SQ1)</name>
    <dbReference type="NCBI Taxonomy" id="398579"/>
    <lineage>
        <taxon>Bacteria</taxon>
        <taxon>Pseudomonadati</taxon>
        <taxon>Pseudomonadota</taxon>
        <taxon>Gammaproteobacteria</taxon>
        <taxon>Alteromonadales</taxon>
        <taxon>Shewanellaceae</taxon>
        <taxon>Shewanella</taxon>
    </lineage>
</organism>
<keyword evidence="3" id="KW-1185">Reference proteome</keyword>
<dbReference type="PROSITE" id="PS51154">
    <property type="entry name" value="MACRO"/>
    <property type="match status" value="1"/>
</dbReference>
<dbReference type="RefSeq" id="WP_012155436.1">
    <property type="nucleotide sequence ID" value="NC_009901.1"/>
</dbReference>
<dbReference type="eggNOG" id="COG2110">
    <property type="taxonomic scope" value="Bacteria"/>
</dbReference>
<dbReference type="PANTHER" id="PTHR11106">
    <property type="entry name" value="GANGLIOSIDE INDUCED DIFFERENTIATION ASSOCIATED PROTEIN 2-RELATED"/>
    <property type="match status" value="1"/>
</dbReference>
<dbReference type="Pfam" id="PF01661">
    <property type="entry name" value="Macro"/>
    <property type="match status" value="1"/>
</dbReference>
<dbReference type="EMBL" id="CP000851">
    <property type="protein sequence ID" value="ABV87520.1"/>
    <property type="molecule type" value="Genomic_DNA"/>
</dbReference>
<dbReference type="InterPro" id="IPR043472">
    <property type="entry name" value="Macro_dom-like"/>
</dbReference>
<dbReference type="InterPro" id="IPR002589">
    <property type="entry name" value="Macro_dom"/>
</dbReference>
<protein>
    <submittedName>
        <fullName evidence="2">Appr-1-p processing domain protein</fullName>
    </submittedName>
</protein>
<evidence type="ECO:0000259" key="1">
    <source>
        <dbReference type="PROSITE" id="PS51154"/>
    </source>
</evidence>
<dbReference type="KEGG" id="spl:Spea_2200"/>
<accession>A8H4N3</accession>
<dbReference type="NCBIfam" id="NF003163">
    <property type="entry name" value="PRK04143.1"/>
    <property type="match status" value="1"/>
</dbReference>
<dbReference type="Proteomes" id="UP000002608">
    <property type="component" value="Chromosome"/>
</dbReference>
<gene>
    <name evidence="2" type="ordered locus">Spea_2200</name>
</gene>
<dbReference type="SMART" id="SM00506">
    <property type="entry name" value="A1pp"/>
    <property type="match status" value="1"/>
</dbReference>
<dbReference type="AlphaFoldDB" id="A8H4N3"/>
<dbReference type="HOGENOM" id="CLU_046550_2_0_6"/>
<dbReference type="Gene3D" id="3.40.220.10">
    <property type="entry name" value="Leucine Aminopeptidase, subunit E, domain 1"/>
    <property type="match status" value="1"/>
</dbReference>
<dbReference type="PANTHER" id="PTHR11106:SF27">
    <property type="entry name" value="MACRO DOMAIN-CONTAINING PROTEIN"/>
    <property type="match status" value="1"/>
</dbReference>
<feature type="domain" description="Macro" evidence="1">
    <location>
        <begin position="109"/>
        <end position="301"/>
    </location>
</feature>
<reference evidence="2 3" key="1">
    <citation type="submission" date="2007-10" db="EMBL/GenBank/DDBJ databases">
        <title>Complete sequence of Shewanella pealeana ATCC 700345.</title>
        <authorList>
            <consortium name="US DOE Joint Genome Institute"/>
            <person name="Copeland A."/>
            <person name="Lucas S."/>
            <person name="Lapidus A."/>
            <person name="Barry K."/>
            <person name="Glavina del Rio T."/>
            <person name="Dalin E."/>
            <person name="Tice H."/>
            <person name="Pitluck S."/>
            <person name="Chertkov O."/>
            <person name="Brettin T."/>
            <person name="Bruce D."/>
            <person name="Detter J.C."/>
            <person name="Han C."/>
            <person name="Schmutz J."/>
            <person name="Larimer F."/>
            <person name="Land M."/>
            <person name="Hauser L."/>
            <person name="Kyrpides N."/>
            <person name="Kim E."/>
            <person name="Zhao J.-S.Z."/>
            <person name="Manno D."/>
            <person name="Hawari J."/>
            <person name="Richardson P."/>
        </authorList>
    </citation>
    <scope>NUCLEOTIDE SEQUENCE [LARGE SCALE GENOMIC DNA]</scope>
    <source>
        <strain evidence="3">ATCC 700345 / ANG-SQ1</strain>
    </source>
</reference>
<evidence type="ECO:0000313" key="3">
    <source>
        <dbReference type="Proteomes" id="UP000002608"/>
    </source>
</evidence>
<dbReference type="SUPFAM" id="SSF52949">
    <property type="entry name" value="Macro domain-like"/>
    <property type="match status" value="1"/>
</dbReference>
<evidence type="ECO:0000313" key="2">
    <source>
        <dbReference type="EMBL" id="ABV87520.1"/>
    </source>
</evidence>
<dbReference type="OrthoDB" id="6194521at2"/>
<proteinExistence type="predicted"/>
<dbReference type="STRING" id="398579.Spea_2200"/>
<sequence>MTVKVKVTRLNIQDYAQQIALYEPFKPDLSSPKSKAQLVSELLNQLSEVLVSLGITHFQDHDAQSQRILLDNAMTVLPANYLSAESTDALTQLLQIESAERERTDVTDIAAKPFVIIGDTKIILWKGDITTLAVDAIVNAANNQMLGCFQPQHKCIDNAIHNRAGAQLRADCEVIMELQGNIEETGIAKITRAYNLPSKFVIHTVGPIVQNMIQPIHAGQLASSYRSILTLAKQTERIRSLAFCSISTGIFGYPIEQATRVALDTVTQWLMENPDQFDTIVFNVFSEYDHHVYQSALEDYVCQL</sequence>
<name>A8H4N3_SHEPA</name>